<dbReference type="PROSITE" id="PS50949">
    <property type="entry name" value="HTH_GNTR"/>
    <property type="match status" value="1"/>
</dbReference>
<dbReference type="InterPro" id="IPR036388">
    <property type="entry name" value="WH-like_DNA-bd_sf"/>
</dbReference>
<keyword evidence="3" id="KW-0804">Transcription</keyword>
<evidence type="ECO:0000259" key="4">
    <source>
        <dbReference type="PROSITE" id="PS50949"/>
    </source>
</evidence>
<comment type="caution">
    <text evidence="5">The sequence shown here is derived from an EMBL/GenBank/DDBJ whole genome shotgun (WGS) entry which is preliminary data.</text>
</comment>
<evidence type="ECO:0000256" key="1">
    <source>
        <dbReference type="ARBA" id="ARBA00023015"/>
    </source>
</evidence>
<dbReference type="InterPro" id="IPR000524">
    <property type="entry name" value="Tscrpt_reg_HTH_GntR"/>
</dbReference>
<reference evidence="5" key="1">
    <citation type="submission" date="2019-09" db="EMBL/GenBank/DDBJ databases">
        <title>Characterisation of the sponge microbiome using genome-centric metagenomics.</title>
        <authorList>
            <person name="Engelberts J.P."/>
            <person name="Robbins S.J."/>
            <person name="De Goeij J.M."/>
            <person name="Aranda M."/>
            <person name="Bell S.C."/>
            <person name="Webster N.S."/>
        </authorList>
    </citation>
    <scope>NUCLEOTIDE SEQUENCE</scope>
    <source>
        <strain evidence="5">SB0664_bin_43</strain>
    </source>
</reference>
<dbReference type="Pfam" id="PF07729">
    <property type="entry name" value="FCD"/>
    <property type="match status" value="1"/>
</dbReference>
<dbReference type="InterPro" id="IPR008920">
    <property type="entry name" value="TF_FadR/GntR_C"/>
</dbReference>
<organism evidence="5">
    <name type="scientific">Boseongicola sp. SB0664_bin_43</name>
    <dbReference type="NCBI Taxonomy" id="2604844"/>
    <lineage>
        <taxon>Bacteria</taxon>
        <taxon>Pseudomonadati</taxon>
        <taxon>Pseudomonadota</taxon>
        <taxon>Alphaproteobacteria</taxon>
        <taxon>Rhodobacterales</taxon>
        <taxon>Paracoccaceae</taxon>
        <taxon>Boseongicola</taxon>
    </lineage>
</organism>
<sequence>PPAQKLSELKLCEAFGVGRMRVRRALLLLSDQGIVELESNRGAFVASPSRTEANEIFDARSVLEPAIAKQVAMEISSANLAMLRQHVLLEDEARESGKGADLIRLSGEFHVKLALASGNSVLRRVVRELVTRSSLIVGLYGTSNRRVCPDHEHSNMLGEIERGDSDAAAAHMFEHLIGIRAGLDLSTTKPEEGDLADILGL</sequence>
<dbReference type="PANTHER" id="PTHR43537:SF53">
    <property type="entry name" value="HTH-TYPE TRANSCRIPTIONAL REPRESSOR NANR"/>
    <property type="match status" value="1"/>
</dbReference>
<dbReference type="AlphaFoldDB" id="A0A6B0XZJ3"/>
<dbReference type="Pfam" id="PF00392">
    <property type="entry name" value="GntR"/>
    <property type="match status" value="1"/>
</dbReference>
<dbReference type="GO" id="GO:0003700">
    <property type="term" value="F:DNA-binding transcription factor activity"/>
    <property type="evidence" value="ECO:0007669"/>
    <property type="project" value="InterPro"/>
</dbReference>
<evidence type="ECO:0000256" key="2">
    <source>
        <dbReference type="ARBA" id="ARBA00023125"/>
    </source>
</evidence>
<keyword evidence="1" id="KW-0805">Transcription regulation</keyword>
<proteinExistence type="predicted"/>
<feature type="non-terminal residue" evidence="5">
    <location>
        <position position="1"/>
    </location>
</feature>
<evidence type="ECO:0000256" key="3">
    <source>
        <dbReference type="ARBA" id="ARBA00023163"/>
    </source>
</evidence>
<dbReference type="Gene3D" id="1.20.120.530">
    <property type="entry name" value="GntR ligand-binding domain-like"/>
    <property type="match status" value="1"/>
</dbReference>
<dbReference type="GO" id="GO:0003677">
    <property type="term" value="F:DNA binding"/>
    <property type="evidence" value="ECO:0007669"/>
    <property type="project" value="UniProtKB-KW"/>
</dbReference>
<dbReference type="InterPro" id="IPR011711">
    <property type="entry name" value="GntR_C"/>
</dbReference>
<protein>
    <submittedName>
        <fullName evidence="5">GntR family transcriptional regulator</fullName>
    </submittedName>
</protein>
<keyword evidence="2" id="KW-0238">DNA-binding</keyword>
<name>A0A6B0XZJ3_9RHOB</name>
<dbReference type="EMBL" id="VXRY01000115">
    <property type="protein sequence ID" value="MXY33062.1"/>
    <property type="molecule type" value="Genomic_DNA"/>
</dbReference>
<dbReference type="PANTHER" id="PTHR43537">
    <property type="entry name" value="TRANSCRIPTIONAL REGULATOR, GNTR FAMILY"/>
    <property type="match status" value="1"/>
</dbReference>
<evidence type="ECO:0000313" key="5">
    <source>
        <dbReference type="EMBL" id="MXY33062.1"/>
    </source>
</evidence>
<dbReference type="InterPro" id="IPR036390">
    <property type="entry name" value="WH_DNA-bd_sf"/>
</dbReference>
<dbReference type="SUPFAM" id="SSF48008">
    <property type="entry name" value="GntR ligand-binding domain-like"/>
    <property type="match status" value="1"/>
</dbReference>
<accession>A0A6B0XZJ3</accession>
<dbReference type="Gene3D" id="1.10.10.10">
    <property type="entry name" value="Winged helix-like DNA-binding domain superfamily/Winged helix DNA-binding domain"/>
    <property type="match status" value="1"/>
</dbReference>
<dbReference type="SUPFAM" id="SSF46785">
    <property type="entry name" value="Winged helix' DNA-binding domain"/>
    <property type="match status" value="1"/>
</dbReference>
<feature type="domain" description="HTH gntR-type" evidence="4">
    <location>
        <begin position="1"/>
        <end position="48"/>
    </location>
</feature>
<dbReference type="SMART" id="SM00895">
    <property type="entry name" value="FCD"/>
    <property type="match status" value="1"/>
</dbReference>
<gene>
    <name evidence="5" type="ORF">F4Y60_03035</name>
</gene>